<comment type="caution">
    <text evidence="1">The sequence shown here is derived from an EMBL/GenBank/DDBJ whole genome shotgun (WGS) entry which is preliminary data.</text>
</comment>
<protein>
    <submittedName>
        <fullName evidence="1">Uncharacterized protein</fullName>
    </submittedName>
</protein>
<proteinExistence type="predicted"/>
<dbReference type="EMBL" id="LVIE01000090">
    <property type="protein sequence ID" value="OHT25003.1"/>
    <property type="molecule type" value="Genomic_DNA"/>
</dbReference>
<gene>
    <name evidence="1" type="ORF">A3Q29_16540</name>
</gene>
<keyword evidence="2" id="KW-1185">Reference proteome</keyword>
<sequence>MGIIELSNRTRGSGVQLRVGADSEYVLRLSRGDLVDMICVGDKYLMNTPILKNCTPTIDTVKQVYQYTSNQPKFRATAYVILKIYDQQLMPACVSGEDECLKTLKSIMDADNSKFTNETLQYINSHKSELEDKFGKIFD</sequence>
<organism evidence="1 2">
    <name type="scientific">Providencia stuartii</name>
    <dbReference type="NCBI Taxonomy" id="588"/>
    <lineage>
        <taxon>Bacteria</taxon>
        <taxon>Pseudomonadati</taxon>
        <taxon>Pseudomonadota</taxon>
        <taxon>Gammaproteobacteria</taxon>
        <taxon>Enterobacterales</taxon>
        <taxon>Morganellaceae</taxon>
        <taxon>Providencia</taxon>
    </lineage>
</organism>
<accession>A0A1S1HUK6</accession>
<reference evidence="1 2" key="1">
    <citation type="submission" date="2016-03" db="EMBL/GenBank/DDBJ databases">
        <title>Genome sequence of Providencia stuartii strain, isolated from the salivary glands of larval Lucilia sericata.</title>
        <authorList>
            <person name="Yuan Y."/>
            <person name="Zhang Y."/>
            <person name="Fu S."/>
            <person name="Crippen T.L."/>
            <person name="Visi D."/>
            <person name="Benbow M.E."/>
            <person name="Allen M."/>
            <person name="Tomberlin J.K."/>
            <person name="Sze S.-H."/>
            <person name="Tarone A.M."/>
        </authorList>
    </citation>
    <scope>NUCLEOTIDE SEQUENCE [LARGE SCALE GENOMIC DNA]</scope>
    <source>
        <strain evidence="1 2">Crippen</strain>
    </source>
</reference>
<dbReference type="Proteomes" id="UP000179588">
    <property type="component" value="Unassembled WGS sequence"/>
</dbReference>
<evidence type="ECO:0000313" key="1">
    <source>
        <dbReference type="EMBL" id="OHT25003.1"/>
    </source>
</evidence>
<dbReference type="AlphaFoldDB" id="A0A1S1HUK6"/>
<name>A0A1S1HUK6_PROST</name>
<evidence type="ECO:0000313" key="2">
    <source>
        <dbReference type="Proteomes" id="UP000179588"/>
    </source>
</evidence>